<evidence type="ECO:0008006" key="3">
    <source>
        <dbReference type="Google" id="ProtNLM"/>
    </source>
</evidence>
<dbReference type="RefSeq" id="XP_069204606.1">
    <property type="nucleotide sequence ID" value="XM_069341094.1"/>
</dbReference>
<dbReference type="Gene3D" id="3.50.50.60">
    <property type="entry name" value="FAD/NAD(P)-binding domain"/>
    <property type="match status" value="1"/>
</dbReference>
<dbReference type="Proteomes" id="UP001562354">
    <property type="component" value="Unassembled WGS sequence"/>
</dbReference>
<evidence type="ECO:0000313" key="1">
    <source>
        <dbReference type="EMBL" id="KAL1311757.1"/>
    </source>
</evidence>
<protein>
    <recommendedName>
        <fullName evidence="3">FAD/NAD(P)-binding domain-containing protein</fullName>
    </recommendedName>
</protein>
<accession>A0ABR3PQC5</accession>
<name>A0ABR3PQC5_9PEZI</name>
<proteinExistence type="predicted"/>
<evidence type="ECO:0000313" key="2">
    <source>
        <dbReference type="Proteomes" id="UP001562354"/>
    </source>
</evidence>
<dbReference type="GeneID" id="95975548"/>
<dbReference type="InterPro" id="IPR053275">
    <property type="entry name" value="Agnestin_monoxygenase"/>
</dbReference>
<sequence>MGRRFASEISAQRTKYAAVVVGGGPAGITVVGNLLERDVKPLLWVDDQFKAGRVNRAYREVPSNTKVKLFVDFAEATAPFRKVLEETPSPHAIDYIRKLPQDKGCELGYAADMCLMLTDGLRSTPGVESRQGRVSSATLDSTTNTWTVDLQGSSSQQPKAQTDRLILCTGSSPNSQTLPVTIPNLESFELDHALSPTILAKELPSTTSQTVAVIGASHSAILVLINLFNLTATTHPHLRIKWFTRHPLRYAEYMDGWILRDNTGLKGAAAAWAKANLEPDVFASSPVSRVVEKIEYKKENEVETYERHLPQCQRYIQAIGYIRDPSPELKTSEGKAIEQSYNHETGGFADVQGDKVPGLYGAGIAWPERVTDPYGNVEYAVGFFKFMKYIKRVVGEWN</sequence>
<comment type="caution">
    <text evidence="1">The sequence shown here is derived from an EMBL/GenBank/DDBJ whole genome shotgun (WGS) entry which is preliminary data.</text>
</comment>
<organism evidence="1 2">
    <name type="scientific">Neodothiora populina</name>
    <dbReference type="NCBI Taxonomy" id="2781224"/>
    <lineage>
        <taxon>Eukaryota</taxon>
        <taxon>Fungi</taxon>
        <taxon>Dikarya</taxon>
        <taxon>Ascomycota</taxon>
        <taxon>Pezizomycotina</taxon>
        <taxon>Dothideomycetes</taxon>
        <taxon>Dothideomycetidae</taxon>
        <taxon>Dothideales</taxon>
        <taxon>Dothioraceae</taxon>
        <taxon>Neodothiora</taxon>
    </lineage>
</organism>
<dbReference type="PANTHER" id="PTHR38688:SF1">
    <property type="entry name" value="FAD_NAD(P)-BINDING DOMAIN-CONTAINING PROTEIN"/>
    <property type="match status" value="1"/>
</dbReference>
<dbReference type="EMBL" id="JBFMKM010000001">
    <property type="protein sequence ID" value="KAL1311757.1"/>
    <property type="molecule type" value="Genomic_DNA"/>
</dbReference>
<gene>
    <name evidence="1" type="ORF">AAFC00_001845</name>
</gene>
<keyword evidence="2" id="KW-1185">Reference proteome</keyword>
<reference evidence="1 2" key="1">
    <citation type="submission" date="2024-07" db="EMBL/GenBank/DDBJ databases">
        <title>Draft sequence of the Neodothiora populina.</title>
        <authorList>
            <person name="Drown D.D."/>
            <person name="Schuette U.S."/>
            <person name="Buechlein A.B."/>
            <person name="Rusch D.R."/>
            <person name="Winton L.W."/>
            <person name="Adams G.A."/>
        </authorList>
    </citation>
    <scope>NUCLEOTIDE SEQUENCE [LARGE SCALE GENOMIC DNA]</scope>
    <source>
        <strain evidence="1 2">CPC 39397</strain>
    </source>
</reference>
<dbReference type="PANTHER" id="PTHR38688">
    <property type="entry name" value="PYR_REDOX_2 DOMAIN-CONTAINING PROTEIN"/>
    <property type="match status" value="1"/>
</dbReference>
<dbReference type="SUPFAM" id="SSF51905">
    <property type="entry name" value="FAD/NAD(P)-binding domain"/>
    <property type="match status" value="1"/>
</dbReference>
<dbReference type="InterPro" id="IPR036188">
    <property type="entry name" value="FAD/NAD-bd_sf"/>
</dbReference>